<dbReference type="InterPro" id="IPR035994">
    <property type="entry name" value="Nucleoside_phosphorylase_sf"/>
</dbReference>
<proteinExistence type="inferred from homology"/>
<dbReference type="InterPro" id="IPR011268">
    <property type="entry name" value="Purine_phosphorylase"/>
</dbReference>
<keyword evidence="9" id="KW-1185">Reference proteome</keyword>
<dbReference type="OrthoDB" id="1523230at2"/>
<dbReference type="NCBIfam" id="TIGR01697">
    <property type="entry name" value="PNPH-PUNA-XAPA"/>
    <property type="match status" value="1"/>
</dbReference>
<dbReference type="Proteomes" id="UP000295210">
    <property type="component" value="Unassembled WGS sequence"/>
</dbReference>
<name>A0A4R1KZ21_9BACT</name>
<accession>A0A4R1KZ21</accession>
<dbReference type="GO" id="GO:0009116">
    <property type="term" value="P:nucleoside metabolic process"/>
    <property type="evidence" value="ECO:0007669"/>
    <property type="project" value="InterPro"/>
</dbReference>
<dbReference type="PIRSF" id="PIRSF000477">
    <property type="entry name" value="PurNPase"/>
    <property type="match status" value="1"/>
</dbReference>
<dbReference type="NCBIfam" id="NF006054">
    <property type="entry name" value="PRK08202.1"/>
    <property type="match status" value="1"/>
</dbReference>
<evidence type="ECO:0000256" key="4">
    <source>
        <dbReference type="ARBA" id="ARBA00022679"/>
    </source>
</evidence>
<protein>
    <recommendedName>
        <fullName evidence="5">Purine nucleoside phosphorylase</fullName>
        <ecNumber evidence="5">2.4.2.1</ecNumber>
    </recommendedName>
    <alternativeName>
        <fullName evidence="5">Inosine-guanosine phosphorylase</fullName>
    </alternativeName>
</protein>
<dbReference type="RefSeq" id="WP_131998815.1">
    <property type="nucleotide sequence ID" value="NZ_SMGK01000006.1"/>
</dbReference>
<comment type="similarity">
    <text evidence="2 5">Belongs to the PNP/MTAP phosphorylase family.</text>
</comment>
<dbReference type="CDD" id="cd09009">
    <property type="entry name" value="PNP-EcPNPII_like"/>
    <property type="match status" value="1"/>
</dbReference>
<dbReference type="Pfam" id="PF01048">
    <property type="entry name" value="PNP_UDP_1"/>
    <property type="match status" value="1"/>
</dbReference>
<evidence type="ECO:0000256" key="1">
    <source>
        <dbReference type="ARBA" id="ARBA00005058"/>
    </source>
</evidence>
<evidence type="ECO:0000313" key="8">
    <source>
        <dbReference type="EMBL" id="TCK70786.1"/>
    </source>
</evidence>
<evidence type="ECO:0000256" key="3">
    <source>
        <dbReference type="ARBA" id="ARBA00022676"/>
    </source>
</evidence>
<keyword evidence="4 5" id="KW-0808">Transferase</keyword>
<evidence type="ECO:0000313" key="9">
    <source>
        <dbReference type="Proteomes" id="UP000295210"/>
    </source>
</evidence>
<evidence type="ECO:0000256" key="2">
    <source>
        <dbReference type="ARBA" id="ARBA00006751"/>
    </source>
</evidence>
<reference evidence="8 9" key="1">
    <citation type="submission" date="2019-03" db="EMBL/GenBank/DDBJ databases">
        <title>Genomic Encyclopedia of Type Strains, Phase IV (KMG-IV): sequencing the most valuable type-strain genomes for metagenomic binning, comparative biology and taxonomic classification.</title>
        <authorList>
            <person name="Goeker M."/>
        </authorList>
    </citation>
    <scope>NUCLEOTIDE SEQUENCE [LARGE SCALE GENOMIC DNA]</scope>
    <source>
        <strain evidence="8 9">DSM 103428</strain>
    </source>
</reference>
<dbReference type="EC" id="2.4.2.1" evidence="5"/>
<feature type="domain" description="Nucleoside phosphorylase" evidence="7">
    <location>
        <begin position="24"/>
        <end position="269"/>
    </location>
</feature>
<feature type="binding site" evidence="6">
    <location>
        <position position="61"/>
    </location>
    <ligand>
        <name>phosphate</name>
        <dbReference type="ChEBI" id="CHEBI:43474"/>
    </ligand>
</feature>
<dbReference type="GO" id="GO:0004731">
    <property type="term" value="F:purine-nucleoside phosphorylase activity"/>
    <property type="evidence" value="ECO:0007669"/>
    <property type="project" value="UniProtKB-EC"/>
</dbReference>
<gene>
    <name evidence="8" type="ORF">C7378_3175</name>
</gene>
<feature type="binding site" evidence="6">
    <location>
        <position position="30"/>
    </location>
    <ligand>
        <name>phosphate</name>
        <dbReference type="ChEBI" id="CHEBI:43474"/>
    </ligand>
</feature>
<evidence type="ECO:0000259" key="7">
    <source>
        <dbReference type="Pfam" id="PF01048"/>
    </source>
</evidence>
<dbReference type="InterPro" id="IPR000845">
    <property type="entry name" value="Nucleoside_phosphorylase_d"/>
</dbReference>
<dbReference type="InterPro" id="IPR011270">
    <property type="entry name" value="Pur_Nuc_Pase_Ino/Guo-sp"/>
</dbReference>
<dbReference type="PANTHER" id="PTHR11904:SF9">
    <property type="entry name" value="PURINE NUCLEOSIDE PHOSPHORYLASE-RELATED"/>
    <property type="match status" value="1"/>
</dbReference>
<feature type="binding site" evidence="6">
    <location>
        <position position="212"/>
    </location>
    <ligand>
        <name>phosphate</name>
        <dbReference type="ChEBI" id="CHEBI:43474"/>
    </ligand>
</feature>
<organism evidence="8 9">
    <name type="scientific">Acidipila rosea</name>
    <dbReference type="NCBI Taxonomy" id="768535"/>
    <lineage>
        <taxon>Bacteria</taxon>
        <taxon>Pseudomonadati</taxon>
        <taxon>Acidobacteriota</taxon>
        <taxon>Terriglobia</taxon>
        <taxon>Terriglobales</taxon>
        <taxon>Acidobacteriaceae</taxon>
        <taxon>Acidipila</taxon>
    </lineage>
</organism>
<comment type="caution">
    <text evidence="8">The sequence shown here is derived from an EMBL/GenBank/DDBJ whole genome shotgun (WGS) entry which is preliminary data.</text>
</comment>
<dbReference type="Gene3D" id="3.40.50.1580">
    <property type="entry name" value="Nucleoside phosphorylase domain"/>
    <property type="match status" value="1"/>
</dbReference>
<evidence type="ECO:0000256" key="6">
    <source>
        <dbReference type="PIRSR" id="PIRSR000477-2"/>
    </source>
</evidence>
<feature type="binding site" evidence="6">
    <location>
        <position position="193"/>
    </location>
    <ligand>
        <name>a purine D-ribonucleoside</name>
        <dbReference type="ChEBI" id="CHEBI:142355"/>
    </ligand>
</feature>
<dbReference type="UniPathway" id="UPA00606"/>
<dbReference type="AlphaFoldDB" id="A0A4R1KZ21"/>
<evidence type="ECO:0000256" key="5">
    <source>
        <dbReference type="PIRNR" id="PIRNR000477"/>
    </source>
</evidence>
<dbReference type="EMBL" id="SMGK01000006">
    <property type="protein sequence ID" value="TCK70786.1"/>
    <property type="molecule type" value="Genomic_DNA"/>
</dbReference>
<sequence length="277" mass="29852">MNLYEKASAAADFLRERIPTIPQIAVVLGSGLGGFATQLENSVAIPFAEVPYFPKPTAPGHSGRILCGSCGKTPVAVMQGRVHAYEGYSPEEVSFPVRVLGRLGVKTLILTNAAGGIRMDLQQGQLVLISDHINFPQLNPVAGPNDERLGPRFFDMTEAYSGRLRKLAQAAAQHEGFMLEEGVYLNVLGPSFETPAEIRAFRGMGADLVGMSTVMETIAARHMDIEVLGISCVTNMAAGIQAEPLNHEEVLATGRQVEEQLGRLLTRIVQALQEQQG</sequence>
<feature type="binding site" evidence="6">
    <location>
        <position position="113"/>
    </location>
    <ligand>
        <name>phosphate</name>
        <dbReference type="ChEBI" id="CHEBI:43474"/>
    </ligand>
</feature>
<comment type="function">
    <text evidence="5">The purine nucleoside phosphorylases catalyze the phosphorolytic breakdown of the N-glycosidic bond in the beta-(deoxy)ribonucleoside molecules, with the formation of the corresponding free purine bases and pentose-1-phosphate.</text>
</comment>
<comment type="pathway">
    <text evidence="1 5">Purine metabolism; purine nucleoside salvage.</text>
</comment>
<dbReference type="PANTHER" id="PTHR11904">
    <property type="entry name" value="METHYLTHIOADENOSINE/PURINE NUCLEOSIDE PHOSPHORYLASE"/>
    <property type="match status" value="1"/>
</dbReference>
<feature type="binding site" evidence="6">
    <location>
        <begin position="81"/>
        <end position="83"/>
    </location>
    <ligand>
        <name>phosphate</name>
        <dbReference type="ChEBI" id="CHEBI:43474"/>
    </ligand>
</feature>
<dbReference type="NCBIfam" id="TIGR01700">
    <property type="entry name" value="PNPH"/>
    <property type="match status" value="1"/>
</dbReference>
<dbReference type="SUPFAM" id="SSF53167">
    <property type="entry name" value="Purine and uridine phosphorylases"/>
    <property type="match status" value="1"/>
</dbReference>
<dbReference type="GO" id="GO:0005737">
    <property type="term" value="C:cytoplasm"/>
    <property type="evidence" value="ECO:0007669"/>
    <property type="project" value="TreeGrafter"/>
</dbReference>
<keyword evidence="3 5" id="KW-0328">Glycosyltransferase</keyword>
<feature type="binding site" evidence="6">
    <location>
        <position position="235"/>
    </location>
    <ligand>
        <name>a purine D-ribonucleoside</name>
        <dbReference type="ChEBI" id="CHEBI:142355"/>
    </ligand>
</feature>